<evidence type="ECO:0000259" key="1">
    <source>
        <dbReference type="Pfam" id="PF08308"/>
    </source>
</evidence>
<name>A0A9X3FAZ6_9BACT</name>
<keyword evidence="3" id="KW-1185">Reference proteome</keyword>
<reference evidence="2" key="1">
    <citation type="submission" date="2022-11" db="EMBL/GenBank/DDBJ databases">
        <title>Marilongibacter aestuarii gen. nov., sp. nov., isolated from tidal flat sediment.</title>
        <authorList>
            <person name="Jiayan W."/>
        </authorList>
    </citation>
    <scope>NUCLEOTIDE SEQUENCE</scope>
    <source>
        <strain evidence="2">Z1-6</strain>
    </source>
</reference>
<dbReference type="RefSeq" id="WP_343335342.1">
    <property type="nucleotide sequence ID" value="NZ_JAPOHD010000065.1"/>
</dbReference>
<organism evidence="2 3">
    <name type="scientific">Draconibacterium aestuarii</name>
    <dbReference type="NCBI Taxonomy" id="2998507"/>
    <lineage>
        <taxon>Bacteria</taxon>
        <taxon>Pseudomonadati</taxon>
        <taxon>Bacteroidota</taxon>
        <taxon>Bacteroidia</taxon>
        <taxon>Marinilabiliales</taxon>
        <taxon>Prolixibacteraceae</taxon>
        <taxon>Draconibacterium</taxon>
    </lineage>
</organism>
<evidence type="ECO:0000313" key="3">
    <source>
        <dbReference type="Proteomes" id="UP001145087"/>
    </source>
</evidence>
<evidence type="ECO:0000313" key="2">
    <source>
        <dbReference type="EMBL" id="MCY1723017.1"/>
    </source>
</evidence>
<dbReference type="Proteomes" id="UP001145087">
    <property type="component" value="Unassembled WGS sequence"/>
</dbReference>
<dbReference type="AlphaFoldDB" id="A0A9X3FAZ6"/>
<proteinExistence type="predicted"/>
<protein>
    <submittedName>
        <fullName evidence="2">PEGA domain-containing protein</fullName>
    </submittedName>
</protein>
<feature type="domain" description="PEGA" evidence="1">
    <location>
        <begin position="42"/>
        <end position="82"/>
    </location>
</feature>
<dbReference type="InterPro" id="IPR013229">
    <property type="entry name" value="PEGA"/>
</dbReference>
<dbReference type="PROSITE" id="PS51257">
    <property type="entry name" value="PROKAR_LIPOPROTEIN"/>
    <property type="match status" value="1"/>
</dbReference>
<dbReference type="EMBL" id="JAPOHD010000065">
    <property type="protein sequence ID" value="MCY1723017.1"/>
    <property type="molecule type" value="Genomic_DNA"/>
</dbReference>
<gene>
    <name evidence="2" type="ORF">OU798_21900</name>
</gene>
<accession>A0A9X3FAZ6</accession>
<sequence length="131" mass="14439">MNKISLTTRLVIVVFGLLVLSGCGTILSGRSNTLVFTTESSPDAEVYLDGEKIGEAPGRIKVETKKIQHGSMLTLSAEGYEEKDYLILRKQNAAYTVVDLLVGGVPVIVDYATGNIYQPKPRKFKYELQKK</sequence>
<dbReference type="Pfam" id="PF08308">
    <property type="entry name" value="PEGA"/>
    <property type="match status" value="1"/>
</dbReference>
<comment type="caution">
    <text evidence="2">The sequence shown here is derived from an EMBL/GenBank/DDBJ whole genome shotgun (WGS) entry which is preliminary data.</text>
</comment>